<keyword evidence="3" id="KW-0813">Transport</keyword>
<dbReference type="SUPFAM" id="SSF161093">
    <property type="entry name" value="MgtE membrane domain-like"/>
    <property type="match status" value="1"/>
</dbReference>
<sequence length="328" mass="35330">MPRDPQSLEEPVVFETAAEHVCTDVPVFAPDCRAAEARQGLTERSYECASHVVVCRDGRLCGMVRIEDLLPAADHVTLEVLMEQDPPVVAPGVDQEVVAWRAVRHAESALGMVDGEGRFVGLIPPYRMLAVLLAEHEEDLTRLGGFTKSTEAARSSSEEPVPRRFRHRLPWLLVGLLGALVAADLVGWFESQLQRTLMLAFFIPGLVYLADAVGTQTETVVVRGLSVGVAMRAMVRRELLAGLAIGLVLALVAGPLVWLRWSDPTVALCVALAVLAACSTATITAMGLPWLLYRAGMDPAFGSGPLATVIQDLSTILIYFAIVSVVLG</sequence>
<evidence type="ECO:0000259" key="9">
    <source>
        <dbReference type="Pfam" id="PF00571"/>
    </source>
</evidence>
<dbReference type="InterPro" id="IPR006667">
    <property type="entry name" value="SLC41_membr_dom"/>
</dbReference>
<feature type="domain" description="SLC41A/MgtE integral membrane" evidence="10">
    <location>
        <begin position="203"/>
        <end position="322"/>
    </location>
</feature>
<dbReference type="InterPro" id="IPR046342">
    <property type="entry name" value="CBS_dom_sf"/>
</dbReference>
<evidence type="ECO:0000256" key="1">
    <source>
        <dbReference type="ARBA" id="ARBA00004141"/>
    </source>
</evidence>
<evidence type="ECO:0000256" key="7">
    <source>
        <dbReference type="ARBA" id="ARBA00023136"/>
    </source>
</evidence>
<feature type="transmembrane region" description="Helical" evidence="8">
    <location>
        <begin position="305"/>
        <end position="327"/>
    </location>
</feature>
<name>A0ABS1QRC8_9GAMM</name>
<keyword evidence="5" id="KW-0460">Magnesium</keyword>
<comment type="caution">
    <text evidence="11">The sequence shown here is derived from an EMBL/GenBank/DDBJ whole genome shotgun (WGS) entry which is preliminary data.</text>
</comment>
<dbReference type="RefSeq" id="WP_202084212.1">
    <property type="nucleotide sequence ID" value="NZ_JAERTZ010000018.1"/>
</dbReference>
<evidence type="ECO:0000256" key="6">
    <source>
        <dbReference type="ARBA" id="ARBA00022989"/>
    </source>
</evidence>
<evidence type="ECO:0000313" key="11">
    <source>
        <dbReference type="EMBL" id="MBL1377400.1"/>
    </source>
</evidence>
<dbReference type="EMBL" id="JAERTZ010000018">
    <property type="protein sequence ID" value="MBL1377400.1"/>
    <property type="molecule type" value="Genomic_DNA"/>
</dbReference>
<dbReference type="InterPro" id="IPR000644">
    <property type="entry name" value="CBS_dom"/>
</dbReference>
<dbReference type="Pfam" id="PF00571">
    <property type="entry name" value="CBS"/>
    <property type="match status" value="1"/>
</dbReference>
<evidence type="ECO:0000256" key="5">
    <source>
        <dbReference type="ARBA" id="ARBA00022842"/>
    </source>
</evidence>
<keyword evidence="7 8" id="KW-0472">Membrane</keyword>
<feature type="domain" description="CBS" evidence="9">
    <location>
        <begin position="22"/>
        <end position="72"/>
    </location>
</feature>
<comment type="similarity">
    <text evidence="2">Belongs to the SLC41A transporter family.</text>
</comment>
<evidence type="ECO:0000256" key="3">
    <source>
        <dbReference type="ARBA" id="ARBA00022448"/>
    </source>
</evidence>
<evidence type="ECO:0000313" key="12">
    <source>
        <dbReference type="Proteomes" id="UP000638570"/>
    </source>
</evidence>
<evidence type="ECO:0000256" key="2">
    <source>
        <dbReference type="ARBA" id="ARBA00009749"/>
    </source>
</evidence>
<dbReference type="Gene3D" id="1.10.357.20">
    <property type="entry name" value="SLC41 divalent cation transporters, integral membrane domain"/>
    <property type="match status" value="1"/>
</dbReference>
<reference evidence="12" key="1">
    <citation type="submission" date="2021-01" db="EMBL/GenBank/DDBJ databases">
        <title>Genome public.</title>
        <authorList>
            <person name="Liu C."/>
            <person name="Sun Q."/>
        </authorList>
    </citation>
    <scope>NUCLEOTIDE SEQUENCE [LARGE SCALE GENOMIC DNA]</scope>
    <source>
        <strain evidence="12">CGMCC 1.18722</strain>
    </source>
</reference>
<feature type="transmembrane region" description="Helical" evidence="8">
    <location>
        <begin position="195"/>
        <end position="213"/>
    </location>
</feature>
<evidence type="ECO:0000256" key="4">
    <source>
        <dbReference type="ARBA" id="ARBA00022692"/>
    </source>
</evidence>
<evidence type="ECO:0000256" key="8">
    <source>
        <dbReference type="SAM" id="Phobius"/>
    </source>
</evidence>
<feature type="transmembrane region" description="Helical" evidence="8">
    <location>
        <begin position="169"/>
        <end position="189"/>
    </location>
</feature>
<dbReference type="SUPFAM" id="SSF54631">
    <property type="entry name" value="CBS-domain pair"/>
    <property type="match status" value="1"/>
</dbReference>
<feature type="transmembrane region" description="Helical" evidence="8">
    <location>
        <begin position="265"/>
        <end position="293"/>
    </location>
</feature>
<comment type="subcellular location">
    <subcellularLocation>
        <location evidence="1">Membrane</location>
        <topology evidence="1">Multi-pass membrane protein</topology>
    </subcellularLocation>
</comment>
<proteinExistence type="inferred from homology"/>
<dbReference type="Proteomes" id="UP000638570">
    <property type="component" value="Unassembled WGS sequence"/>
</dbReference>
<dbReference type="PANTHER" id="PTHR41394:SF5">
    <property type="entry name" value="SLC41A_MGTE INTEGRAL MEMBRANE DOMAIN-CONTAINING PROTEIN"/>
    <property type="match status" value="1"/>
</dbReference>
<organism evidence="11 12">
    <name type="scientific">Zobellella iuensis</name>
    <dbReference type="NCBI Taxonomy" id="2803811"/>
    <lineage>
        <taxon>Bacteria</taxon>
        <taxon>Pseudomonadati</taxon>
        <taxon>Pseudomonadota</taxon>
        <taxon>Gammaproteobacteria</taxon>
        <taxon>Aeromonadales</taxon>
        <taxon>Aeromonadaceae</taxon>
        <taxon>Zobellella</taxon>
    </lineage>
</organism>
<evidence type="ECO:0000259" key="10">
    <source>
        <dbReference type="Pfam" id="PF01769"/>
    </source>
</evidence>
<dbReference type="Gene3D" id="3.10.580.10">
    <property type="entry name" value="CBS-domain"/>
    <property type="match status" value="1"/>
</dbReference>
<protein>
    <submittedName>
        <fullName evidence="11">Magnesium transporter</fullName>
    </submittedName>
</protein>
<accession>A0ABS1QRC8</accession>
<keyword evidence="12" id="KW-1185">Reference proteome</keyword>
<dbReference type="Pfam" id="PF01769">
    <property type="entry name" value="MgtE"/>
    <property type="match status" value="1"/>
</dbReference>
<dbReference type="PANTHER" id="PTHR41394">
    <property type="entry name" value="MAGNESIUM TRANSPORTER MGTE"/>
    <property type="match status" value="1"/>
</dbReference>
<feature type="transmembrane region" description="Helical" evidence="8">
    <location>
        <begin position="239"/>
        <end position="259"/>
    </location>
</feature>
<gene>
    <name evidence="11" type="ORF">JKV55_08660</name>
</gene>
<keyword evidence="4 8" id="KW-0812">Transmembrane</keyword>
<keyword evidence="6 8" id="KW-1133">Transmembrane helix</keyword>
<dbReference type="InterPro" id="IPR036739">
    <property type="entry name" value="SLC41_membr_dom_sf"/>
</dbReference>